<dbReference type="Proteomes" id="UP001221150">
    <property type="component" value="Unassembled WGS sequence"/>
</dbReference>
<dbReference type="PANTHER" id="PTHR30289">
    <property type="entry name" value="UNCHARACTERIZED PROTEIN YBCL-RELATED"/>
    <property type="match status" value="1"/>
</dbReference>
<dbReference type="RefSeq" id="WP_276108025.1">
    <property type="nucleotide sequence ID" value="NZ_JARJBB010000003.1"/>
</dbReference>
<dbReference type="NCBIfam" id="TIGR00481">
    <property type="entry name" value="YbhB/YbcL family Raf kinase inhibitor-like protein"/>
    <property type="match status" value="1"/>
</dbReference>
<dbReference type="SUPFAM" id="SSF49777">
    <property type="entry name" value="PEBP-like"/>
    <property type="match status" value="1"/>
</dbReference>
<feature type="chain" id="PRO_5046980707" evidence="2">
    <location>
        <begin position="23"/>
        <end position="187"/>
    </location>
</feature>
<protein>
    <submittedName>
        <fullName evidence="3">YbhB/YbcL family Raf kinase inhibitor-like protein</fullName>
    </submittedName>
</protein>
<comment type="caution">
    <text evidence="3">The sequence shown here is derived from an EMBL/GenBank/DDBJ whole genome shotgun (WGS) entry which is preliminary data.</text>
</comment>
<dbReference type="PANTHER" id="PTHR30289:SF1">
    <property type="entry name" value="PEBP (PHOSPHATIDYLETHANOLAMINE-BINDING PROTEIN) FAMILY PROTEIN"/>
    <property type="match status" value="1"/>
</dbReference>
<evidence type="ECO:0000256" key="1">
    <source>
        <dbReference type="ARBA" id="ARBA00007120"/>
    </source>
</evidence>
<proteinExistence type="inferred from homology"/>
<accession>A0ABT6A3U3</accession>
<dbReference type="GO" id="GO:0004860">
    <property type="term" value="F:protein kinase inhibitor activity"/>
    <property type="evidence" value="ECO:0007669"/>
    <property type="project" value="UniProtKB-KW"/>
</dbReference>
<name>A0ABT6A3U3_9ACTN</name>
<feature type="signal peptide" evidence="2">
    <location>
        <begin position="1"/>
        <end position="22"/>
    </location>
</feature>
<dbReference type="PROSITE" id="PS51257">
    <property type="entry name" value="PROKAR_LIPOPROTEIN"/>
    <property type="match status" value="1"/>
</dbReference>
<gene>
    <name evidence="3" type="ORF">P3H78_07480</name>
</gene>
<dbReference type="InterPro" id="IPR005247">
    <property type="entry name" value="YbhB_YbcL/LppC-like"/>
</dbReference>
<organism evidence="3 4">
    <name type="scientific">Streptomyces tropicalis</name>
    <dbReference type="NCBI Taxonomy" id="3034234"/>
    <lineage>
        <taxon>Bacteria</taxon>
        <taxon>Bacillati</taxon>
        <taxon>Actinomycetota</taxon>
        <taxon>Actinomycetes</taxon>
        <taxon>Kitasatosporales</taxon>
        <taxon>Streptomycetaceae</taxon>
        <taxon>Streptomyces</taxon>
    </lineage>
</organism>
<dbReference type="InterPro" id="IPR008914">
    <property type="entry name" value="PEBP"/>
</dbReference>
<sequence length="187" mass="19344">MRRRVLVAGLAATAVTVFGVVASCGSGQGGGGVPTPTASRHIALSSTAFRDGGTIPRRYTCDGEDVSPPLALSGVPAHTASLVLLVEDPDAARGPFAHWLVWNMDPHTTRLLPGQAPPGAVQGRNSFTKAGYSGPCPPMGAPHHYVFTVYAVDRRLAPPSGATADDLRRAVNGHALALGTLTGRYGR</sequence>
<comment type="similarity">
    <text evidence="1">Belongs to the UPF0098 family.</text>
</comment>
<evidence type="ECO:0000256" key="2">
    <source>
        <dbReference type="SAM" id="SignalP"/>
    </source>
</evidence>
<dbReference type="EMBL" id="JARJBB010000003">
    <property type="protein sequence ID" value="MDF3298475.1"/>
    <property type="molecule type" value="Genomic_DNA"/>
</dbReference>
<keyword evidence="4" id="KW-1185">Reference proteome</keyword>
<reference evidence="3 4" key="1">
    <citation type="submission" date="2023-03" db="EMBL/GenBank/DDBJ databases">
        <title>Draft genome sequence of Streptomyces sp. K1PA1 isolated from peat swamp forest in Thailand.</title>
        <authorList>
            <person name="Klaysubun C."/>
            <person name="Duangmal K."/>
        </authorList>
    </citation>
    <scope>NUCLEOTIDE SEQUENCE [LARGE SCALE GENOMIC DNA]</scope>
    <source>
        <strain evidence="3 4">K1PA1</strain>
    </source>
</reference>
<dbReference type="Gene3D" id="3.90.280.10">
    <property type="entry name" value="PEBP-like"/>
    <property type="match status" value="1"/>
</dbReference>
<dbReference type="InterPro" id="IPR036610">
    <property type="entry name" value="PEBP-like_sf"/>
</dbReference>
<dbReference type="CDD" id="cd00865">
    <property type="entry name" value="PEBP_bact_arch"/>
    <property type="match status" value="1"/>
</dbReference>
<keyword evidence="2" id="KW-0732">Signal</keyword>
<evidence type="ECO:0000313" key="3">
    <source>
        <dbReference type="EMBL" id="MDF3298475.1"/>
    </source>
</evidence>
<keyword evidence="3" id="KW-0649">Protein kinase inhibitor</keyword>
<evidence type="ECO:0000313" key="4">
    <source>
        <dbReference type="Proteomes" id="UP001221150"/>
    </source>
</evidence>
<dbReference type="Pfam" id="PF01161">
    <property type="entry name" value="PBP"/>
    <property type="match status" value="1"/>
</dbReference>